<keyword evidence="3" id="KW-1185">Reference proteome</keyword>
<evidence type="ECO:0000256" key="1">
    <source>
        <dbReference type="SAM" id="MobiDB-lite"/>
    </source>
</evidence>
<evidence type="ECO:0000313" key="2">
    <source>
        <dbReference type="EMBL" id="GFY65707.1"/>
    </source>
</evidence>
<comment type="caution">
    <text evidence="2">The sequence shown here is derived from an EMBL/GenBank/DDBJ whole genome shotgun (WGS) entry which is preliminary data.</text>
</comment>
<feature type="compositionally biased region" description="Polar residues" evidence="1">
    <location>
        <begin position="57"/>
        <end position="68"/>
    </location>
</feature>
<organism evidence="2 3">
    <name type="scientific">Trichonephila inaurata madagascariensis</name>
    <dbReference type="NCBI Taxonomy" id="2747483"/>
    <lineage>
        <taxon>Eukaryota</taxon>
        <taxon>Metazoa</taxon>
        <taxon>Ecdysozoa</taxon>
        <taxon>Arthropoda</taxon>
        <taxon>Chelicerata</taxon>
        <taxon>Arachnida</taxon>
        <taxon>Araneae</taxon>
        <taxon>Araneomorphae</taxon>
        <taxon>Entelegynae</taxon>
        <taxon>Araneoidea</taxon>
        <taxon>Nephilidae</taxon>
        <taxon>Trichonephila</taxon>
        <taxon>Trichonephila inaurata</taxon>
    </lineage>
</organism>
<dbReference type="Proteomes" id="UP000886998">
    <property type="component" value="Unassembled WGS sequence"/>
</dbReference>
<dbReference type="EMBL" id="BMAV01015646">
    <property type="protein sequence ID" value="GFY65707.1"/>
    <property type="molecule type" value="Genomic_DNA"/>
</dbReference>
<feature type="region of interest" description="Disordered" evidence="1">
    <location>
        <begin position="45"/>
        <end position="79"/>
    </location>
</feature>
<dbReference type="AlphaFoldDB" id="A0A8X7CIM7"/>
<sequence length="148" mass="16500">MNTFISLKEEWKVANVRYQSRRGWTSAYGSSEGVLLPYHNPKEDTMPAFPCPPSGDVPSSSYQASPRETPQYRPGVANSRHGGVVTMALEWLKSKGKNPDKLIVRKYDFKLSRLSTALNKRRKMVECGKAKAMVSRQGSPNRHGGDTA</sequence>
<accession>A0A8X7CIM7</accession>
<feature type="region of interest" description="Disordered" evidence="1">
    <location>
        <begin position="128"/>
        <end position="148"/>
    </location>
</feature>
<gene>
    <name evidence="2" type="ORF">TNIN_436461</name>
</gene>
<proteinExistence type="predicted"/>
<reference evidence="2" key="1">
    <citation type="submission" date="2020-08" db="EMBL/GenBank/DDBJ databases">
        <title>Multicomponent nature underlies the extraordinary mechanical properties of spider dragline silk.</title>
        <authorList>
            <person name="Kono N."/>
            <person name="Nakamura H."/>
            <person name="Mori M."/>
            <person name="Yoshida Y."/>
            <person name="Ohtoshi R."/>
            <person name="Malay A.D."/>
            <person name="Moran D.A.P."/>
            <person name="Tomita M."/>
            <person name="Numata K."/>
            <person name="Arakawa K."/>
        </authorList>
    </citation>
    <scope>NUCLEOTIDE SEQUENCE</scope>
</reference>
<name>A0A8X7CIM7_9ARAC</name>
<evidence type="ECO:0000313" key="3">
    <source>
        <dbReference type="Proteomes" id="UP000886998"/>
    </source>
</evidence>
<protein>
    <submittedName>
        <fullName evidence="2">Uncharacterized protein</fullName>
    </submittedName>
</protein>